<keyword evidence="1" id="KW-0472">Membrane</keyword>
<accession>A0A7Z9E0K9</accession>
<feature type="domain" description="HicB-like antitoxin of toxin-antitoxin system" evidence="2">
    <location>
        <begin position="32"/>
        <end position="91"/>
    </location>
</feature>
<dbReference type="InterPro" id="IPR031807">
    <property type="entry name" value="HicB-like"/>
</dbReference>
<comment type="caution">
    <text evidence="3">The sequence shown here is derived from an EMBL/GenBank/DDBJ whole genome shotgun (WGS) entry which is preliminary data.</text>
</comment>
<keyword evidence="1" id="KW-0812">Transmembrane</keyword>
<feature type="transmembrane region" description="Helical" evidence="1">
    <location>
        <begin position="12"/>
        <end position="29"/>
    </location>
</feature>
<dbReference type="Pfam" id="PF15919">
    <property type="entry name" value="HicB_lk_antitox"/>
    <property type="match status" value="1"/>
</dbReference>
<evidence type="ECO:0000256" key="1">
    <source>
        <dbReference type="SAM" id="Phobius"/>
    </source>
</evidence>
<dbReference type="SUPFAM" id="SSF143100">
    <property type="entry name" value="TTHA1013/TTHA0281-like"/>
    <property type="match status" value="1"/>
</dbReference>
<dbReference type="InterPro" id="IPR051404">
    <property type="entry name" value="TA_system_antitoxin"/>
</dbReference>
<organism evidence="3 4">
    <name type="scientific">Planktothrix serta PCC 8927</name>
    <dbReference type="NCBI Taxonomy" id="671068"/>
    <lineage>
        <taxon>Bacteria</taxon>
        <taxon>Bacillati</taxon>
        <taxon>Cyanobacteriota</taxon>
        <taxon>Cyanophyceae</taxon>
        <taxon>Oscillatoriophycideae</taxon>
        <taxon>Oscillatoriales</taxon>
        <taxon>Microcoleaceae</taxon>
        <taxon>Planktothrix</taxon>
    </lineage>
</organism>
<protein>
    <recommendedName>
        <fullName evidence="2">HicB-like antitoxin of toxin-antitoxin system domain-containing protein</fullName>
    </recommendedName>
</protein>
<dbReference type="Gene3D" id="3.30.160.250">
    <property type="match status" value="1"/>
</dbReference>
<keyword evidence="4" id="KW-1185">Reference proteome</keyword>
<sequence length="99" mass="11025">MNANPPLQYRKISVILKTETILLITVIMIRRITIYSGEDGYWVVECPSLPGCVSQGKTQEEALINIKEAIQGYILALEEDGLPVPLENVETLENVLLVV</sequence>
<name>A0A7Z9E0K9_9CYAN</name>
<evidence type="ECO:0000313" key="3">
    <source>
        <dbReference type="EMBL" id="VXD21832.1"/>
    </source>
</evidence>
<dbReference type="EMBL" id="CZCU02000149">
    <property type="protein sequence ID" value="VXD21832.1"/>
    <property type="molecule type" value="Genomic_DNA"/>
</dbReference>
<dbReference type="PANTHER" id="PTHR34504:SF2">
    <property type="entry name" value="UPF0150 PROTEIN SSL0259"/>
    <property type="match status" value="1"/>
</dbReference>
<dbReference type="InterPro" id="IPR035069">
    <property type="entry name" value="TTHA1013/TTHA0281-like"/>
</dbReference>
<reference evidence="3" key="1">
    <citation type="submission" date="2019-10" db="EMBL/GenBank/DDBJ databases">
        <authorList>
            <consortium name="Genoscope - CEA"/>
            <person name="William W."/>
        </authorList>
    </citation>
    <scope>NUCLEOTIDE SEQUENCE [LARGE SCALE GENOMIC DNA]</scope>
    <source>
        <strain evidence="3">BBR_PRJEB10992</strain>
    </source>
</reference>
<dbReference type="AlphaFoldDB" id="A0A7Z9E0K9"/>
<gene>
    <name evidence="3" type="ORF">PL8927_720230</name>
</gene>
<dbReference type="Proteomes" id="UP000184550">
    <property type="component" value="Unassembled WGS sequence"/>
</dbReference>
<proteinExistence type="predicted"/>
<keyword evidence="1" id="KW-1133">Transmembrane helix</keyword>
<evidence type="ECO:0000313" key="4">
    <source>
        <dbReference type="Proteomes" id="UP000184550"/>
    </source>
</evidence>
<evidence type="ECO:0000259" key="2">
    <source>
        <dbReference type="Pfam" id="PF15919"/>
    </source>
</evidence>
<dbReference type="PANTHER" id="PTHR34504">
    <property type="entry name" value="ANTITOXIN HICB"/>
    <property type="match status" value="1"/>
</dbReference>